<evidence type="ECO:0000256" key="1">
    <source>
        <dbReference type="ARBA" id="ARBA00004196"/>
    </source>
</evidence>
<evidence type="ECO:0000313" key="5">
    <source>
        <dbReference type="EMBL" id="MBF9196475.1"/>
    </source>
</evidence>
<protein>
    <submittedName>
        <fullName evidence="5">Efflux RND transporter periplasmic adaptor subunit</fullName>
    </submittedName>
</protein>
<dbReference type="Proteomes" id="UP000611708">
    <property type="component" value="Unassembled WGS sequence"/>
</dbReference>
<sequence length="349" mass="38606">MNIQLRRLDPNVPDPVESRRSATGRLVRLIYAVGVIGVLSFFVLRFSMPLVFLSGPGIVSAPREIVSLPYIVQVHRMDVTPGAKVQAGQLIALIRSPQVSETLSNLTRALADVTSREAELRVKARLARDSLGSARSRLRIADESLRRLEGNANSASLAYRTTVYRERAEAVQNVVELEAAAEEASTQLLRLAETRELIESQLERTGREFDGGRVFSPVTGIVAAQPARAGETILAGSSIAEIFQDRDVHIDWYIPDFRLADPQPGYRVVVGIGRTRVLGTVSEILPISETFEGRRNSILREPQRGQVARIRLDPDVAVPALNSTVRVYMYYTDLASWIAEAFIRSFDLG</sequence>
<reference evidence="5 6" key="1">
    <citation type="submission" date="2020-11" db="EMBL/GenBank/DDBJ databases">
        <authorList>
            <person name="Kim M.K."/>
        </authorList>
    </citation>
    <scope>NUCLEOTIDE SEQUENCE [LARGE SCALE GENOMIC DNA]</scope>
    <source>
        <strain evidence="5 6">BT290</strain>
    </source>
</reference>
<accession>A0ABS0HTH0</accession>
<dbReference type="RefSeq" id="WP_196263838.1">
    <property type="nucleotide sequence ID" value="NZ_JADQDN010000004.1"/>
</dbReference>
<evidence type="ECO:0000256" key="4">
    <source>
        <dbReference type="SAM" id="Phobius"/>
    </source>
</evidence>
<feature type="coiled-coil region" evidence="3">
    <location>
        <begin position="167"/>
        <end position="194"/>
    </location>
</feature>
<keyword evidence="4" id="KW-0812">Transmembrane</keyword>
<organism evidence="5 6">
    <name type="scientific">Microvirga terrestris</name>
    <dbReference type="NCBI Taxonomy" id="2791024"/>
    <lineage>
        <taxon>Bacteria</taxon>
        <taxon>Pseudomonadati</taxon>
        <taxon>Pseudomonadota</taxon>
        <taxon>Alphaproteobacteria</taxon>
        <taxon>Hyphomicrobiales</taxon>
        <taxon>Methylobacteriaceae</taxon>
        <taxon>Microvirga</taxon>
    </lineage>
</organism>
<dbReference type="PANTHER" id="PTHR32347">
    <property type="entry name" value="EFFLUX SYSTEM COMPONENT YKNX-RELATED"/>
    <property type="match status" value="1"/>
</dbReference>
<dbReference type="EMBL" id="JADQDN010000004">
    <property type="protein sequence ID" value="MBF9196475.1"/>
    <property type="molecule type" value="Genomic_DNA"/>
</dbReference>
<feature type="transmembrane region" description="Helical" evidence="4">
    <location>
        <begin position="29"/>
        <end position="53"/>
    </location>
</feature>
<evidence type="ECO:0000313" key="6">
    <source>
        <dbReference type="Proteomes" id="UP000611708"/>
    </source>
</evidence>
<dbReference type="InterPro" id="IPR050465">
    <property type="entry name" value="UPF0194_transport"/>
</dbReference>
<gene>
    <name evidence="5" type="ORF">I2H36_10520</name>
</gene>
<dbReference type="PANTHER" id="PTHR32347:SF23">
    <property type="entry name" value="BLL5650 PROTEIN"/>
    <property type="match status" value="1"/>
</dbReference>
<evidence type="ECO:0000256" key="2">
    <source>
        <dbReference type="ARBA" id="ARBA00023054"/>
    </source>
</evidence>
<proteinExistence type="predicted"/>
<keyword evidence="2 3" id="KW-0175">Coiled coil</keyword>
<comment type="caution">
    <text evidence="5">The sequence shown here is derived from an EMBL/GenBank/DDBJ whole genome shotgun (WGS) entry which is preliminary data.</text>
</comment>
<name>A0ABS0HTH0_9HYPH</name>
<keyword evidence="6" id="KW-1185">Reference proteome</keyword>
<comment type="subcellular location">
    <subcellularLocation>
        <location evidence="1">Cell envelope</location>
    </subcellularLocation>
</comment>
<keyword evidence="4" id="KW-1133">Transmembrane helix</keyword>
<dbReference type="Gene3D" id="2.40.50.100">
    <property type="match status" value="1"/>
</dbReference>
<evidence type="ECO:0000256" key="3">
    <source>
        <dbReference type="SAM" id="Coils"/>
    </source>
</evidence>
<keyword evidence="4" id="KW-0472">Membrane</keyword>